<dbReference type="InterPro" id="IPR036477">
    <property type="entry name" value="Formyl_transf_N_sf"/>
</dbReference>
<dbReference type="Gene3D" id="3.40.50.170">
    <property type="entry name" value="Formyl transferase, N-terminal domain"/>
    <property type="match status" value="1"/>
</dbReference>
<dbReference type="PANTHER" id="PTHR43369">
    <property type="entry name" value="PHOSPHORIBOSYLGLYCINAMIDE FORMYLTRANSFERASE"/>
    <property type="match status" value="1"/>
</dbReference>
<dbReference type="GO" id="GO:0005737">
    <property type="term" value="C:cytoplasm"/>
    <property type="evidence" value="ECO:0007669"/>
    <property type="project" value="TreeGrafter"/>
</dbReference>
<dbReference type="GO" id="GO:0004644">
    <property type="term" value="F:phosphoribosylglycinamide formyltransferase activity"/>
    <property type="evidence" value="ECO:0007669"/>
    <property type="project" value="UniProtKB-EC"/>
</dbReference>
<dbReference type="InParanoid" id="A0A317XYX6"/>
<comment type="catalytic activity">
    <reaction evidence="8">
        <text>N(1)-(5-phospho-beta-D-ribosyl)glycinamide + (6R)-10-formyltetrahydrofolate = N(2)-formyl-N(1)-(5-phospho-beta-D-ribosyl)glycinamide + (6S)-5,6,7,8-tetrahydrofolate + H(+)</text>
        <dbReference type="Rhea" id="RHEA:15053"/>
        <dbReference type="ChEBI" id="CHEBI:15378"/>
        <dbReference type="ChEBI" id="CHEBI:57453"/>
        <dbReference type="ChEBI" id="CHEBI:143788"/>
        <dbReference type="ChEBI" id="CHEBI:147286"/>
        <dbReference type="ChEBI" id="CHEBI:195366"/>
        <dbReference type="EC" id="2.1.2.2"/>
    </reaction>
</comment>
<protein>
    <recommendedName>
        <fullName evidence="2">phosphoribosylglycinamide formyltransferase 1</fullName>
        <ecNumber evidence="2">2.1.2.2</ecNumber>
    </recommendedName>
    <alternativeName>
        <fullName evidence="7">5'-phosphoribosylglycinamide transformylase</fullName>
    </alternativeName>
    <alternativeName>
        <fullName evidence="6">GAR transformylase</fullName>
    </alternativeName>
</protein>
<sequence>MSSGSTPTSPVLGSSPTKASGVSGVRRPNAVLARYGGQFGPTGTAAGPKSPNESPVSLANFMGGKAAGPRLGKLVGDGKSAPPEADMIHENRRVALPGLANPAFQSSTGGRSLASFLGERADAMGNHNPKPQPQVTPTPSAPPSSTLTSSVPMPATSPSPSRSPMLSPSAASSASQPVSSSGPARLPGRETAAARSDSAPPTASLRGLSVSNTVAQRIREAQQRDATAQKEIDSMKVGGSRSTPQSPSVRDRWPPLSQHIDMPARSSSDEPKFAGARSPTKYGNALPGLASRSPLQESPPKSWSTSPMREHAPAEPRQEPVRLPGMGAASSPFRKSPQIQRLQEHEETINPTDAESLEPKQVLEPLTKSRARGPVRRGAPARSTPDQAAEECNKSTTPAAAADERVIAASAQSTAKPVRRTTGKRIHVLISGSGSNLQSLIDATLLDPPAGMPTISGAQISFVLSNRKAAYGLTRAAESNPPIPTKVLALKTWQNRNPGGTREEYDQVLARAVLDGPSEEGQGAPPDLIVLAGFMHIVSEPFLHALGHRTSLPTNTPTIGSRPSKPVPIINLHPALPGAFDGANAIPRAFEAYREGTIEKTGCMVHEVVADVDRGRPIIVREVPILPSYDLDRLETEIHKIEHVIIVQAADLVLKGHLEELDRAGDANQ</sequence>
<name>A0A317XYX6_9BASI</name>
<feature type="compositionally biased region" description="Basic and acidic residues" evidence="9">
    <location>
        <begin position="217"/>
        <end position="234"/>
    </location>
</feature>
<dbReference type="Pfam" id="PF00551">
    <property type="entry name" value="Formyl_trans_N"/>
    <property type="match status" value="2"/>
</dbReference>
<evidence type="ECO:0000256" key="8">
    <source>
        <dbReference type="ARBA" id="ARBA00047664"/>
    </source>
</evidence>
<dbReference type="GO" id="GO:0006189">
    <property type="term" value="P:'de novo' IMP biosynthetic process"/>
    <property type="evidence" value="ECO:0007669"/>
    <property type="project" value="UniProtKB-UniPathway"/>
</dbReference>
<dbReference type="EMBL" id="KZ819188">
    <property type="protein sequence ID" value="PWZ02549.1"/>
    <property type="molecule type" value="Genomic_DNA"/>
</dbReference>
<evidence type="ECO:0000256" key="6">
    <source>
        <dbReference type="ARBA" id="ARBA00041324"/>
    </source>
</evidence>
<feature type="domain" description="Formyl transferase N-terminal" evidence="10">
    <location>
        <begin position="566"/>
        <end position="649"/>
    </location>
</feature>
<dbReference type="InterPro" id="IPR002376">
    <property type="entry name" value="Formyl_transf_N"/>
</dbReference>
<dbReference type="InterPro" id="IPR001555">
    <property type="entry name" value="GART_AS"/>
</dbReference>
<evidence type="ECO:0000313" key="12">
    <source>
        <dbReference type="Proteomes" id="UP000246740"/>
    </source>
</evidence>
<comment type="pathway">
    <text evidence="1">Purine metabolism; IMP biosynthesis via de novo pathway; N(2)-formyl-N(1)-(5-phospho-D-ribosyl)glycinamide from N(1)-(5-phospho-D-ribosyl)glycinamide (10-formyl THF route): step 1/1.</text>
</comment>
<evidence type="ECO:0000256" key="9">
    <source>
        <dbReference type="SAM" id="MobiDB-lite"/>
    </source>
</evidence>
<evidence type="ECO:0000259" key="10">
    <source>
        <dbReference type="Pfam" id="PF00551"/>
    </source>
</evidence>
<proteinExistence type="inferred from homology"/>
<dbReference type="PROSITE" id="PS00373">
    <property type="entry name" value="GART"/>
    <property type="match status" value="1"/>
</dbReference>
<dbReference type="OrthoDB" id="5575075at2759"/>
<keyword evidence="4" id="KW-0658">Purine biosynthesis</keyword>
<feature type="domain" description="Formyl transferase N-terminal" evidence="10">
    <location>
        <begin position="424"/>
        <end position="549"/>
    </location>
</feature>
<evidence type="ECO:0000256" key="3">
    <source>
        <dbReference type="ARBA" id="ARBA00022679"/>
    </source>
</evidence>
<evidence type="ECO:0000256" key="2">
    <source>
        <dbReference type="ARBA" id="ARBA00012254"/>
    </source>
</evidence>
<dbReference type="UniPathway" id="UPA00074">
    <property type="reaction ID" value="UER00126"/>
</dbReference>
<dbReference type="Proteomes" id="UP000246740">
    <property type="component" value="Unassembled WGS sequence"/>
</dbReference>
<evidence type="ECO:0000313" key="11">
    <source>
        <dbReference type="EMBL" id="PWZ02549.1"/>
    </source>
</evidence>
<dbReference type="CDD" id="cd08645">
    <property type="entry name" value="FMT_core_GART"/>
    <property type="match status" value="1"/>
</dbReference>
<feature type="compositionally biased region" description="Polar residues" evidence="9">
    <location>
        <begin position="293"/>
        <end position="307"/>
    </location>
</feature>
<dbReference type="InterPro" id="IPR004607">
    <property type="entry name" value="GART"/>
</dbReference>
<feature type="compositionally biased region" description="Basic and acidic residues" evidence="9">
    <location>
        <begin position="308"/>
        <end position="320"/>
    </location>
</feature>
<dbReference type="STRING" id="1882483.A0A317XYX6"/>
<feature type="compositionally biased region" description="Polar residues" evidence="9">
    <location>
        <begin position="1"/>
        <end position="20"/>
    </location>
</feature>
<dbReference type="AlphaFoldDB" id="A0A317XYX6"/>
<gene>
    <name evidence="11" type="ORF">BCV70DRAFT_229030</name>
</gene>
<accession>A0A317XYX6</accession>
<feature type="compositionally biased region" description="Pro residues" evidence="9">
    <location>
        <begin position="130"/>
        <end position="142"/>
    </location>
</feature>
<reference evidence="11 12" key="1">
    <citation type="journal article" date="2018" name="Mol. Biol. Evol.">
        <title>Broad Genomic Sampling Reveals a Smut Pathogenic Ancestry of the Fungal Clade Ustilaginomycotina.</title>
        <authorList>
            <person name="Kijpornyongpan T."/>
            <person name="Mondo S.J."/>
            <person name="Barry K."/>
            <person name="Sandor L."/>
            <person name="Lee J."/>
            <person name="Lipzen A."/>
            <person name="Pangilinan J."/>
            <person name="LaButti K."/>
            <person name="Hainaut M."/>
            <person name="Henrissat B."/>
            <person name="Grigoriev I.V."/>
            <person name="Spatafora J.W."/>
            <person name="Aime M.C."/>
        </authorList>
    </citation>
    <scope>NUCLEOTIDE SEQUENCE [LARGE SCALE GENOMIC DNA]</scope>
    <source>
        <strain evidence="11 12">MCA 3645</strain>
    </source>
</reference>
<keyword evidence="12" id="KW-1185">Reference proteome</keyword>
<dbReference type="FunFam" id="3.40.50.170:FF:000022">
    <property type="entry name" value="Related to glycinamide ribonucleotide transformylase"/>
    <property type="match status" value="1"/>
</dbReference>
<evidence type="ECO:0000256" key="7">
    <source>
        <dbReference type="ARBA" id="ARBA00041682"/>
    </source>
</evidence>
<dbReference type="EC" id="2.1.2.2" evidence="2"/>
<evidence type="ECO:0000256" key="5">
    <source>
        <dbReference type="ARBA" id="ARBA00038440"/>
    </source>
</evidence>
<keyword evidence="3 11" id="KW-0808">Transferase</keyword>
<dbReference type="SUPFAM" id="SSF53328">
    <property type="entry name" value="Formyltransferase"/>
    <property type="match status" value="1"/>
</dbReference>
<comment type="similarity">
    <text evidence="5">Belongs to the GART family.</text>
</comment>
<feature type="region of interest" description="Disordered" evidence="9">
    <location>
        <begin position="1"/>
        <end position="401"/>
    </location>
</feature>
<evidence type="ECO:0000256" key="4">
    <source>
        <dbReference type="ARBA" id="ARBA00022755"/>
    </source>
</evidence>
<dbReference type="PANTHER" id="PTHR43369:SF2">
    <property type="entry name" value="PHOSPHORIBOSYLGLYCINAMIDE FORMYLTRANSFERASE"/>
    <property type="match status" value="1"/>
</dbReference>
<organism evidence="11 12">
    <name type="scientific">Testicularia cyperi</name>
    <dbReference type="NCBI Taxonomy" id="1882483"/>
    <lineage>
        <taxon>Eukaryota</taxon>
        <taxon>Fungi</taxon>
        <taxon>Dikarya</taxon>
        <taxon>Basidiomycota</taxon>
        <taxon>Ustilaginomycotina</taxon>
        <taxon>Ustilaginomycetes</taxon>
        <taxon>Ustilaginales</taxon>
        <taxon>Anthracoideaceae</taxon>
        <taxon>Testicularia</taxon>
    </lineage>
</organism>
<feature type="compositionally biased region" description="Low complexity" evidence="9">
    <location>
        <begin position="143"/>
        <end position="184"/>
    </location>
</feature>
<evidence type="ECO:0000256" key="1">
    <source>
        <dbReference type="ARBA" id="ARBA00005054"/>
    </source>
</evidence>